<evidence type="ECO:0000256" key="1">
    <source>
        <dbReference type="ARBA" id="ARBA00022448"/>
    </source>
</evidence>
<dbReference type="Proteomes" id="UP000295217">
    <property type="component" value="Unassembled WGS sequence"/>
</dbReference>
<evidence type="ECO:0000256" key="4">
    <source>
        <dbReference type="ARBA" id="ARBA00022840"/>
    </source>
</evidence>
<dbReference type="PANTHER" id="PTHR43790">
    <property type="entry name" value="CARBOHYDRATE TRANSPORT ATP-BINDING PROTEIN MG119-RELATED"/>
    <property type="match status" value="1"/>
</dbReference>
<dbReference type="PROSITE" id="PS50893">
    <property type="entry name" value="ABC_TRANSPORTER_2"/>
    <property type="match status" value="2"/>
</dbReference>
<evidence type="ECO:0000313" key="6">
    <source>
        <dbReference type="EMBL" id="TDD71251.1"/>
    </source>
</evidence>
<dbReference type="CDD" id="cd03215">
    <property type="entry name" value="ABC_Carb_Monos_II"/>
    <property type="match status" value="1"/>
</dbReference>
<name>A0A4R5AFT0_9ACTN</name>
<dbReference type="InterPro" id="IPR027417">
    <property type="entry name" value="P-loop_NTPase"/>
</dbReference>
<dbReference type="PANTHER" id="PTHR43790:SF9">
    <property type="entry name" value="GALACTOFURANOSE TRANSPORTER ATP-BINDING PROTEIN YTFR"/>
    <property type="match status" value="1"/>
</dbReference>
<dbReference type="AlphaFoldDB" id="A0A4R5AFT0"/>
<dbReference type="GO" id="GO:0016887">
    <property type="term" value="F:ATP hydrolysis activity"/>
    <property type="evidence" value="ECO:0007669"/>
    <property type="project" value="InterPro"/>
</dbReference>
<dbReference type="EMBL" id="SMLB01000006">
    <property type="protein sequence ID" value="TDD71251.1"/>
    <property type="molecule type" value="Genomic_DNA"/>
</dbReference>
<reference evidence="6 7" key="1">
    <citation type="submission" date="2019-02" db="EMBL/GenBank/DDBJ databases">
        <title>Draft genome sequences of novel Actinobacteria.</title>
        <authorList>
            <person name="Sahin N."/>
            <person name="Ay H."/>
            <person name="Saygin H."/>
        </authorList>
    </citation>
    <scope>NUCLEOTIDE SEQUENCE [LARGE SCALE GENOMIC DNA]</scope>
    <source>
        <strain evidence="6 7">8K307</strain>
    </source>
</reference>
<feature type="domain" description="ABC transporter" evidence="5">
    <location>
        <begin position="6"/>
        <end position="240"/>
    </location>
</feature>
<dbReference type="InterPro" id="IPR050107">
    <property type="entry name" value="ABC_carbohydrate_import_ATPase"/>
</dbReference>
<comment type="caution">
    <text evidence="6">The sequence shown here is derived from an EMBL/GenBank/DDBJ whole genome shotgun (WGS) entry which is preliminary data.</text>
</comment>
<dbReference type="Pfam" id="PF00005">
    <property type="entry name" value="ABC_tran"/>
    <property type="match status" value="2"/>
</dbReference>
<sequence length="495" mass="52076">MDTVLLECRGLTKAFGATRAIGDVSFTARAGRVLALVGENGAGKSTLMNMIAGSVAPDRGEVAVGGEPLRGGPAAHAAAGIAMVHQELSLFPNLTVAENVLLGREPRGWLGIDDGRLVRRVGALLDDLELDIAPSAPVSRLSPGQRQLVEIAKAVAVAPRVLILDEPTSSLENPQVDLLYRITRRLTDGGAAVVLVSHRLDELFRFCDDVVVLRGGVKVAESRMSDVTRDGLISAMVGRDVTQLYPPRGRGDGTPVAGLRGVSGDGLHDVTFTARAGAIAGVAGLEGHGQALVAEILAGARAPRAGTVTIDGNPVRLRSPRAAVGRGIGYVPPERRTEGLLFGLGVDENVTVVAGRAVNGGWLRRPKREAAAVDRVVRRLRLTASSQRQPVSELSGGNQQKTLFGRWMLHPALRVLVLNDPTRGVDVGARAEIYGLLRELADRGVAIVLVSTDMQELLGLADEITVMYDGRVTGVLDGASATEEQVMRLAVGEAA</sequence>
<keyword evidence="1" id="KW-0813">Transport</keyword>
<dbReference type="InterPro" id="IPR017871">
    <property type="entry name" value="ABC_transporter-like_CS"/>
</dbReference>
<evidence type="ECO:0000313" key="7">
    <source>
        <dbReference type="Proteomes" id="UP000295217"/>
    </source>
</evidence>
<protein>
    <submittedName>
        <fullName evidence="6">Sugar ABC transporter ATP-binding protein</fullName>
    </submittedName>
</protein>
<dbReference type="InterPro" id="IPR003439">
    <property type="entry name" value="ABC_transporter-like_ATP-bd"/>
</dbReference>
<accession>A0A4R5AFT0</accession>
<evidence type="ECO:0000256" key="3">
    <source>
        <dbReference type="ARBA" id="ARBA00022741"/>
    </source>
</evidence>
<keyword evidence="7" id="KW-1185">Reference proteome</keyword>
<evidence type="ECO:0000259" key="5">
    <source>
        <dbReference type="PROSITE" id="PS50893"/>
    </source>
</evidence>
<dbReference type="RefSeq" id="WP_132102317.1">
    <property type="nucleotide sequence ID" value="NZ_SMLB01000006.1"/>
</dbReference>
<keyword evidence="3" id="KW-0547">Nucleotide-binding</keyword>
<dbReference type="OrthoDB" id="39350at2"/>
<dbReference type="SUPFAM" id="SSF52540">
    <property type="entry name" value="P-loop containing nucleoside triphosphate hydrolases"/>
    <property type="match status" value="2"/>
</dbReference>
<dbReference type="GO" id="GO:0005524">
    <property type="term" value="F:ATP binding"/>
    <property type="evidence" value="ECO:0007669"/>
    <property type="project" value="UniProtKB-KW"/>
</dbReference>
<organism evidence="6 7">
    <name type="scientific">Jiangella aurantiaca</name>
    <dbReference type="NCBI Taxonomy" id="2530373"/>
    <lineage>
        <taxon>Bacteria</taxon>
        <taxon>Bacillati</taxon>
        <taxon>Actinomycetota</taxon>
        <taxon>Actinomycetes</taxon>
        <taxon>Jiangellales</taxon>
        <taxon>Jiangellaceae</taxon>
        <taxon>Jiangella</taxon>
    </lineage>
</organism>
<gene>
    <name evidence="6" type="ORF">E1262_06460</name>
</gene>
<keyword evidence="2" id="KW-0677">Repeat</keyword>
<proteinExistence type="predicted"/>
<dbReference type="InterPro" id="IPR003593">
    <property type="entry name" value="AAA+_ATPase"/>
</dbReference>
<dbReference type="CDD" id="cd03216">
    <property type="entry name" value="ABC_Carb_Monos_I"/>
    <property type="match status" value="1"/>
</dbReference>
<keyword evidence="4 6" id="KW-0067">ATP-binding</keyword>
<feature type="domain" description="ABC transporter" evidence="5">
    <location>
        <begin position="236"/>
        <end position="494"/>
    </location>
</feature>
<dbReference type="PROSITE" id="PS00211">
    <property type="entry name" value="ABC_TRANSPORTER_1"/>
    <property type="match status" value="1"/>
</dbReference>
<dbReference type="Gene3D" id="3.40.50.300">
    <property type="entry name" value="P-loop containing nucleotide triphosphate hydrolases"/>
    <property type="match status" value="2"/>
</dbReference>
<dbReference type="SMART" id="SM00382">
    <property type="entry name" value="AAA"/>
    <property type="match status" value="1"/>
</dbReference>
<evidence type="ECO:0000256" key="2">
    <source>
        <dbReference type="ARBA" id="ARBA00022737"/>
    </source>
</evidence>